<evidence type="ECO:0000256" key="2">
    <source>
        <dbReference type="ARBA" id="ARBA00023125"/>
    </source>
</evidence>
<keyword evidence="1" id="KW-0805">Transcription regulation</keyword>
<dbReference type="InterPro" id="IPR009057">
    <property type="entry name" value="Homeodomain-like_sf"/>
</dbReference>
<accession>A0A4U0P2F5</accession>
<dbReference type="PANTHER" id="PTHR47893">
    <property type="entry name" value="REGULATORY PROTEIN PCHR"/>
    <property type="match status" value="1"/>
</dbReference>
<dbReference type="InterPro" id="IPR053142">
    <property type="entry name" value="PchR_regulatory_protein"/>
</dbReference>
<sequence>MTTDIVEINNFIVLIEQSNAQKDIVQRCAIDGDAVGFAFLGTDKNERLTNEDKSKLFLAKEIMEQHICSPPSLSELSKLIGLNNNKLKKNFKELFGVPVFKFLQEERLNKAYEMLSTSSEGVQDVAWHVGYDSLSSFSNAFQSKFGVRPNEIKQQFLSNKS</sequence>
<protein>
    <submittedName>
        <fullName evidence="5">Helix-turn-helix transcriptional regulator</fullName>
    </submittedName>
</protein>
<proteinExistence type="predicted"/>
<feature type="domain" description="HTH araC/xylS-type" evidence="4">
    <location>
        <begin position="57"/>
        <end position="155"/>
    </location>
</feature>
<organism evidence="5 6">
    <name type="scientific">Sphingobacterium olei</name>
    <dbReference type="NCBI Taxonomy" id="2571155"/>
    <lineage>
        <taxon>Bacteria</taxon>
        <taxon>Pseudomonadati</taxon>
        <taxon>Bacteroidota</taxon>
        <taxon>Sphingobacteriia</taxon>
        <taxon>Sphingobacteriales</taxon>
        <taxon>Sphingobacteriaceae</taxon>
        <taxon>Sphingobacterium</taxon>
    </lineage>
</organism>
<dbReference type="Gene3D" id="1.10.10.60">
    <property type="entry name" value="Homeodomain-like"/>
    <property type="match status" value="2"/>
</dbReference>
<dbReference type="Pfam" id="PF12833">
    <property type="entry name" value="HTH_18"/>
    <property type="match status" value="1"/>
</dbReference>
<dbReference type="Proteomes" id="UP000306808">
    <property type="component" value="Unassembled WGS sequence"/>
</dbReference>
<name>A0A4U0P2F5_9SPHI</name>
<evidence type="ECO:0000313" key="6">
    <source>
        <dbReference type="Proteomes" id="UP000306808"/>
    </source>
</evidence>
<reference evidence="5 6" key="1">
    <citation type="submission" date="2019-04" db="EMBL/GenBank/DDBJ databases">
        <title>Sphingobacterium olei sp. nov., isolated from oil-contaminated soil.</title>
        <authorList>
            <person name="Liu B."/>
        </authorList>
    </citation>
    <scope>NUCLEOTIDE SEQUENCE [LARGE SCALE GENOMIC DNA]</scope>
    <source>
        <strain evidence="5 6">HAL-9</strain>
    </source>
</reference>
<dbReference type="GO" id="GO:0003700">
    <property type="term" value="F:DNA-binding transcription factor activity"/>
    <property type="evidence" value="ECO:0007669"/>
    <property type="project" value="InterPro"/>
</dbReference>
<dbReference type="PRINTS" id="PR00032">
    <property type="entry name" value="HTHARAC"/>
</dbReference>
<evidence type="ECO:0000313" key="5">
    <source>
        <dbReference type="EMBL" id="TJZ61481.1"/>
    </source>
</evidence>
<dbReference type="AlphaFoldDB" id="A0A4U0P2F5"/>
<comment type="caution">
    <text evidence="5">The sequence shown here is derived from an EMBL/GenBank/DDBJ whole genome shotgun (WGS) entry which is preliminary data.</text>
</comment>
<keyword evidence="3" id="KW-0804">Transcription</keyword>
<evidence type="ECO:0000256" key="3">
    <source>
        <dbReference type="ARBA" id="ARBA00023163"/>
    </source>
</evidence>
<dbReference type="InterPro" id="IPR018060">
    <property type="entry name" value="HTH_AraC"/>
</dbReference>
<dbReference type="SUPFAM" id="SSF46689">
    <property type="entry name" value="Homeodomain-like"/>
    <property type="match status" value="2"/>
</dbReference>
<gene>
    <name evidence="5" type="ORF">FAZ15_09835</name>
</gene>
<evidence type="ECO:0000259" key="4">
    <source>
        <dbReference type="PROSITE" id="PS01124"/>
    </source>
</evidence>
<keyword evidence="2" id="KW-0238">DNA-binding</keyword>
<dbReference type="EMBL" id="SUME01000003">
    <property type="protein sequence ID" value="TJZ61481.1"/>
    <property type="molecule type" value="Genomic_DNA"/>
</dbReference>
<dbReference type="PROSITE" id="PS01124">
    <property type="entry name" value="HTH_ARAC_FAMILY_2"/>
    <property type="match status" value="1"/>
</dbReference>
<keyword evidence="6" id="KW-1185">Reference proteome</keyword>
<dbReference type="OrthoDB" id="799767at2"/>
<evidence type="ECO:0000256" key="1">
    <source>
        <dbReference type="ARBA" id="ARBA00023015"/>
    </source>
</evidence>
<dbReference type="RefSeq" id="WP_136901128.1">
    <property type="nucleotide sequence ID" value="NZ_SUME01000003.1"/>
</dbReference>
<dbReference type="SMART" id="SM00342">
    <property type="entry name" value="HTH_ARAC"/>
    <property type="match status" value="1"/>
</dbReference>
<dbReference type="InterPro" id="IPR020449">
    <property type="entry name" value="Tscrpt_reg_AraC-type_HTH"/>
</dbReference>
<dbReference type="PANTHER" id="PTHR47893:SF1">
    <property type="entry name" value="REGULATORY PROTEIN PCHR"/>
    <property type="match status" value="1"/>
</dbReference>
<dbReference type="GO" id="GO:0043565">
    <property type="term" value="F:sequence-specific DNA binding"/>
    <property type="evidence" value="ECO:0007669"/>
    <property type="project" value="InterPro"/>
</dbReference>